<dbReference type="PANTHER" id="PTHR30502">
    <property type="entry name" value="2-KETO-3-DEOXY-L-RHAMNONATE ALDOLASE"/>
    <property type="match status" value="1"/>
</dbReference>
<dbReference type="InterPro" id="IPR040442">
    <property type="entry name" value="Pyrv_kinase-like_dom_sf"/>
</dbReference>
<keyword evidence="2" id="KW-0456">Lyase</keyword>
<dbReference type="Proteomes" id="UP001586593">
    <property type="component" value="Unassembled WGS sequence"/>
</dbReference>
<dbReference type="InterPro" id="IPR015813">
    <property type="entry name" value="Pyrv/PenolPyrv_kinase-like_dom"/>
</dbReference>
<comment type="caution">
    <text evidence="4">The sequence shown here is derived from an EMBL/GenBank/DDBJ whole genome shotgun (WGS) entry which is preliminary data.</text>
</comment>
<dbReference type="EMBL" id="JAZHXJ010000073">
    <property type="protein sequence ID" value="KAL1876837.1"/>
    <property type="molecule type" value="Genomic_DNA"/>
</dbReference>
<protein>
    <recommendedName>
        <fullName evidence="3">HpcH/HpaI aldolase/citrate lyase domain-containing protein</fullName>
    </recommendedName>
</protein>
<dbReference type="Gene3D" id="3.20.20.60">
    <property type="entry name" value="Phosphoenolpyruvate-binding domains"/>
    <property type="match status" value="1"/>
</dbReference>
<evidence type="ECO:0000256" key="2">
    <source>
        <dbReference type="ARBA" id="ARBA00023239"/>
    </source>
</evidence>
<dbReference type="InterPro" id="IPR005000">
    <property type="entry name" value="Aldolase/citrate-lyase_domain"/>
</dbReference>
<evidence type="ECO:0000313" key="4">
    <source>
        <dbReference type="EMBL" id="KAL1876837.1"/>
    </source>
</evidence>
<dbReference type="SUPFAM" id="SSF51621">
    <property type="entry name" value="Phosphoenolpyruvate/pyruvate domain"/>
    <property type="match status" value="1"/>
</dbReference>
<evidence type="ECO:0000313" key="5">
    <source>
        <dbReference type="Proteomes" id="UP001586593"/>
    </source>
</evidence>
<keyword evidence="1" id="KW-0479">Metal-binding</keyword>
<evidence type="ECO:0000259" key="3">
    <source>
        <dbReference type="Pfam" id="PF03328"/>
    </source>
</evidence>
<dbReference type="PANTHER" id="PTHR30502:SF8">
    <property type="entry name" value="SYNTHASE, PUTATIVE-RELATED"/>
    <property type="match status" value="1"/>
</dbReference>
<accession>A0ABR3XMX0</accession>
<proteinExistence type="predicted"/>
<keyword evidence="5" id="KW-1185">Reference proteome</keyword>
<dbReference type="Pfam" id="PF03328">
    <property type="entry name" value="HpcH_HpaI"/>
    <property type="match status" value="1"/>
</dbReference>
<organism evidence="4 5">
    <name type="scientific">Phialemonium thermophilum</name>
    <dbReference type="NCBI Taxonomy" id="223376"/>
    <lineage>
        <taxon>Eukaryota</taxon>
        <taxon>Fungi</taxon>
        <taxon>Dikarya</taxon>
        <taxon>Ascomycota</taxon>
        <taxon>Pezizomycotina</taxon>
        <taxon>Sordariomycetes</taxon>
        <taxon>Sordariomycetidae</taxon>
        <taxon>Cephalothecales</taxon>
        <taxon>Cephalothecaceae</taxon>
        <taxon>Phialemonium</taxon>
    </lineage>
</organism>
<evidence type="ECO:0000256" key="1">
    <source>
        <dbReference type="ARBA" id="ARBA00022723"/>
    </source>
</evidence>
<name>A0ABR3XMX0_9PEZI</name>
<sequence>MTDRPWLEQPELHVKAEHRAAQLTNPANLREALRQAQKDPKKVLLGPGQGIPSVFVTKLLASTKPDFVWIDAEHGVFSRSELYDAVQAVQHHSEGKSLAIVRVPKLDEVMLVTALDAGAAGIILPQCETAEEVRKKIKESYYPPLGHRSFSPWIFTPGVSDVSMYSDDPFNIKTANNHVAFFAQVESLKGMENLEEIAAVEGLSGLMFGPGDYSLDAQIEIKLGGPPNPRLLAAMEKFATIGRKYNLPLLGNSSAGTDMIPIMAKQGYCAICYLLDVWSLTQMTSDTLKKARKALEEADFKQDGSDGKAN</sequence>
<gene>
    <name evidence="4" type="ORF">VTK73DRAFT_9139</name>
</gene>
<dbReference type="InterPro" id="IPR050251">
    <property type="entry name" value="HpcH-HpaI_aldolase"/>
</dbReference>
<reference evidence="4 5" key="1">
    <citation type="journal article" date="2024" name="Commun. Biol.">
        <title>Comparative genomic analysis of thermophilic fungi reveals convergent evolutionary adaptations and gene losses.</title>
        <authorList>
            <person name="Steindorff A.S."/>
            <person name="Aguilar-Pontes M.V."/>
            <person name="Robinson A.J."/>
            <person name="Andreopoulos B."/>
            <person name="LaButti K."/>
            <person name="Kuo A."/>
            <person name="Mondo S."/>
            <person name="Riley R."/>
            <person name="Otillar R."/>
            <person name="Haridas S."/>
            <person name="Lipzen A."/>
            <person name="Grimwood J."/>
            <person name="Schmutz J."/>
            <person name="Clum A."/>
            <person name="Reid I.D."/>
            <person name="Moisan M.C."/>
            <person name="Butler G."/>
            <person name="Nguyen T.T.M."/>
            <person name="Dewar K."/>
            <person name="Conant G."/>
            <person name="Drula E."/>
            <person name="Henrissat B."/>
            <person name="Hansel C."/>
            <person name="Singer S."/>
            <person name="Hutchinson M.I."/>
            <person name="de Vries R.P."/>
            <person name="Natvig D.O."/>
            <person name="Powell A.J."/>
            <person name="Tsang A."/>
            <person name="Grigoriev I.V."/>
        </authorList>
    </citation>
    <scope>NUCLEOTIDE SEQUENCE [LARGE SCALE GENOMIC DNA]</scope>
    <source>
        <strain evidence="4 5">ATCC 24622</strain>
    </source>
</reference>
<feature type="domain" description="HpcH/HpaI aldolase/citrate lyase" evidence="3">
    <location>
        <begin position="60"/>
        <end position="259"/>
    </location>
</feature>